<dbReference type="NCBIfam" id="TIGR02009">
    <property type="entry name" value="PGMB-YQAB-SF"/>
    <property type="match status" value="1"/>
</dbReference>
<dbReference type="CDD" id="cd02598">
    <property type="entry name" value="HAD_BPGM"/>
    <property type="match status" value="1"/>
</dbReference>
<dbReference type="GO" id="GO:0050308">
    <property type="term" value="F:sugar-phosphatase activity"/>
    <property type="evidence" value="ECO:0007669"/>
    <property type="project" value="TreeGrafter"/>
</dbReference>
<dbReference type="Pfam" id="PF00702">
    <property type="entry name" value="Hydrolase"/>
    <property type="match status" value="1"/>
</dbReference>
<keyword evidence="4" id="KW-0460">Magnesium</keyword>
<evidence type="ECO:0000256" key="5">
    <source>
        <dbReference type="PIRSR" id="PIRSR610972-4"/>
    </source>
</evidence>
<name>A0A0R1ZQI4_9LACO</name>
<feature type="binding site" evidence="4">
    <location>
        <position position="10"/>
    </location>
    <ligand>
        <name>Mg(2+)</name>
        <dbReference type="ChEBI" id="CHEBI:18420"/>
    </ligand>
</feature>
<comment type="caution">
    <text evidence="6">The sequence shown here is derived from an EMBL/GenBank/DDBJ whole genome shotgun (WGS) entry which is preliminary data.</text>
</comment>
<organism evidence="6 7">
    <name type="scientific">Lacticaseibacillus sharpeae JCM 1186 = DSM 20505</name>
    <dbReference type="NCBI Taxonomy" id="1291052"/>
    <lineage>
        <taxon>Bacteria</taxon>
        <taxon>Bacillati</taxon>
        <taxon>Bacillota</taxon>
        <taxon>Bacilli</taxon>
        <taxon>Lactobacillales</taxon>
        <taxon>Lactobacillaceae</taxon>
        <taxon>Lacticaseibacillus</taxon>
    </lineage>
</organism>
<feature type="active site" description="Proton donor/acceptor" evidence="2">
    <location>
        <position position="10"/>
    </location>
</feature>
<dbReference type="NCBIfam" id="TIGR01509">
    <property type="entry name" value="HAD-SF-IA-v3"/>
    <property type="match status" value="1"/>
</dbReference>
<dbReference type="SFLD" id="SFLDG01135">
    <property type="entry name" value="C1.5.6:_HAD__Beta-PGM__Phospha"/>
    <property type="match status" value="1"/>
</dbReference>
<dbReference type="InterPro" id="IPR010972">
    <property type="entry name" value="Beta-PGM"/>
</dbReference>
<evidence type="ECO:0000313" key="6">
    <source>
        <dbReference type="EMBL" id="KRM54187.1"/>
    </source>
</evidence>
<feature type="binding site" evidence="3">
    <location>
        <position position="77"/>
    </location>
    <ligand>
        <name>substrate</name>
    </ligand>
</feature>
<dbReference type="GO" id="GO:0008801">
    <property type="term" value="F:beta-phosphoglucomutase activity"/>
    <property type="evidence" value="ECO:0007669"/>
    <property type="project" value="InterPro"/>
</dbReference>
<feature type="binding site" evidence="3">
    <location>
        <position position="24"/>
    </location>
    <ligand>
        <name>substrate</name>
    </ligand>
</feature>
<proteinExistence type="inferred from homology"/>
<evidence type="ECO:0000256" key="3">
    <source>
        <dbReference type="PIRSR" id="PIRSR610972-2"/>
    </source>
</evidence>
<evidence type="ECO:0000256" key="1">
    <source>
        <dbReference type="ARBA" id="ARBA00006171"/>
    </source>
</evidence>
<dbReference type="PANTHER" id="PTHR43481">
    <property type="entry name" value="FRUCTOSE-1-PHOSPHATE PHOSPHATASE"/>
    <property type="match status" value="1"/>
</dbReference>
<dbReference type="PATRIC" id="fig|1291052.5.peg.415"/>
<accession>A0A0R1ZQI4</accession>
<dbReference type="InterPro" id="IPR036412">
    <property type="entry name" value="HAD-like_sf"/>
</dbReference>
<dbReference type="EMBL" id="AYYO01000056">
    <property type="protein sequence ID" value="KRM54187.1"/>
    <property type="molecule type" value="Genomic_DNA"/>
</dbReference>
<dbReference type="SFLD" id="SFLDG01129">
    <property type="entry name" value="C1.5:_HAD__Beta-PGM__Phosphata"/>
    <property type="match status" value="1"/>
</dbReference>
<feature type="active site" description="Nucleophile" evidence="2">
    <location>
        <position position="8"/>
    </location>
</feature>
<dbReference type="SUPFAM" id="SSF56784">
    <property type="entry name" value="HAD-like"/>
    <property type="match status" value="1"/>
</dbReference>
<feature type="site" description="Important for catalytic activity and assists the phosphoryl transfer reaction to Asp8 by balancing charge and orienting the reacting groups" evidence="5">
    <location>
        <position position="146"/>
    </location>
</feature>
<keyword evidence="4" id="KW-0479">Metal-binding</keyword>
<evidence type="ECO:0000256" key="2">
    <source>
        <dbReference type="PIRSR" id="PIRSR610972-1"/>
    </source>
</evidence>
<dbReference type="GO" id="GO:0000287">
    <property type="term" value="F:magnesium ion binding"/>
    <property type="evidence" value="ECO:0007669"/>
    <property type="project" value="InterPro"/>
</dbReference>
<sequence>MLKGLIFDVDGVITDSATYHLKAWRALATSLGIDLPAAADDELRGRSRMDSLAVIMRYAGRTGQYTEAELQAMADQKNAMYQQAIQSMNADSVLPGMRQLLEDARQAHLTMAIASASRNAPVILEHLNLTQYFDAVVDPATLTHGKPDPEIYQRAQELLGLAADEVISFEDAPAGVAAIKAAGQFAVGIGAATTLAAADYNVPDTTHLVLANVIHAFQQA</sequence>
<gene>
    <name evidence="6" type="ORF">FC18_GL000405</name>
</gene>
<evidence type="ECO:0000313" key="7">
    <source>
        <dbReference type="Proteomes" id="UP000051679"/>
    </source>
</evidence>
<feature type="binding site" evidence="3">
    <location>
        <position position="51"/>
    </location>
    <ligand>
        <name>substrate</name>
    </ligand>
</feature>
<dbReference type="SFLD" id="SFLDS00003">
    <property type="entry name" value="Haloacid_Dehalogenase"/>
    <property type="match status" value="1"/>
</dbReference>
<feature type="binding site" evidence="3">
    <location>
        <begin position="8"/>
        <end position="10"/>
    </location>
    <ligand>
        <name>substrate</name>
    </ligand>
</feature>
<dbReference type="InterPro" id="IPR023214">
    <property type="entry name" value="HAD_sf"/>
</dbReference>
<dbReference type="InterPro" id="IPR051806">
    <property type="entry name" value="HAD-like_SPP"/>
</dbReference>
<dbReference type="GO" id="GO:0005975">
    <property type="term" value="P:carbohydrate metabolic process"/>
    <property type="evidence" value="ECO:0007669"/>
    <property type="project" value="InterPro"/>
</dbReference>
<feature type="binding site" evidence="3">
    <location>
        <position position="146"/>
    </location>
    <ligand>
        <name>substrate</name>
    </ligand>
</feature>
<feature type="binding site" evidence="4">
    <location>
        <position position="170"/>
    </location>
    <ligand>
        <name>Mg(2+)</name>
        <dbReference type="ChEBI" id="CHEBI:18420"/>
    </ligand>
</feature>
<reference evidence="6 7" key="1">
    <citation type="journal article" date="2015" name="Genome Announc.">
        <title>Expanding the biotechnology potential of lactobacilli through comparative genomics of 213 strains and associated genera.</title>
        <authorList>
            <person name="Sun Z."/>
            <person name="Harris H.M."/>
            <person name="McCann A."/>
            <person name="Guo C."/>
            <person name="Argimon S."/>
            <person name="Zhang W."/>
            <person name="Yang X."/>
            <person name="Jeffery I.B."/>
            <person name="Cooney J.C."/>
            <person name="Kagawa T.F."/>
            <person name="Liu W."/>
            <person name="Song Y."/>
            <person name="Salvetti E."/>
            <person name="Wrobel A."/>
            <person name="Rasinkangas P."/>
            <person name="Parkhill J."/>
            <person name="Rea M.C."/>
            <person name="O'Sullivan O."/>
            <person name="Ritari J."/>
            <person name="Douillard F.P."/>
            <person name="Paul Ross R."/>
            <person name="Yang R."/>
            <person name="Briner A.E."/>
            <person name="Felis G.E."/>
            <person name="de Vos W.M."/>
            <person name="Barrangou R."/>
            <person name="Klaenhammer T.R."/>
            <person name="Caufield P.W."/>
            <person name="Cui Y."/>
            <person name="Zhang H."/>
            <person name="O'Toole P.W."/>
        </authorList>
    </citation>
    <scope>NUCLEOTIDE SEQUENCE [LARGE SCALE GENOMIC DNA]</scope>
    <source>
        <strain evidence="6 7">DSM 20505</strain>
    </source>
</reference>
<dbReference type="PANTHER" id="PTHR43481:SF4">
    <property type="entry name" value="GLYCEROL-1-PHOSPHATE PHOSPHOHYDROLASE 1-RELATED"/>
    <property type="match status" value="1"/>
</dbReference>
<dbReference type="Gene3D" id="1.10.150.240">
    <property type="entry name" value="Putative phosphatase, domain 2"/>
    <property type="match status" value="1"/>
</dbReference>
<dbReference type="InterPro" id="IPR010976">
    <property type="entry name" value="B-phosphoglucomutase_hydrolase"/>
</dbReference>
<feature type="site" description="Important for catalytic activity and assists the phosphoryl transfer reaction to Asp8 by balancing charge and orienting the reacting groups" evidence="5">
    <location>
        <position position="115"/>
    </location>
</feature>
<dbReference type="InterPro" id="IPR006439">
    <property type="entry name" value="HAD-SF_hydro_IA"/>
</dbReference>
<dbReference type="STRING" id="1291052.FC18_GL000405"/>
<dbReference type="OrthoDB" id="9797743at2"/>
<dbReference type="PRINTS" id="PR00413">
    <property type="entry name" value="HADHALOGNASE"/>
</dbReference>
<evidence type="ECO:0000256" key="4">
    <source>
        <dbReference type="PIRSR" id="PIRSR610972-3"/>
    </source>
</evidence>
<keyword evidence="7" id="KW-1185">Reference proteome</keyword>
<protein>
    <submittedName>
        <fullName evidence="6">Beta-phosphoglucomutase</fullName>
    </submittedName>
</protein>
<feature type="binding site" evidence="4">
    <location>
        <position position="8"/>
    </location>
    <ligand>
        <name>Mg(2+)</name>
        <dbReference type="ChEBI" id="CHEBI:18420"/>
    </ligand>
</feature>
<feature type="binding site" evidence="4">
    <location>
        <position position="171"/>
    </location>
    <ligand>
        <name>Mg(2+)</name>
        <dbReference type="ChEBI" id="CHEBI:18420"/>
    </ligand>
</feature>
<feature type="binding site" evidence="3">
    <location>
        <begin position="43"/>
        <end position="48"/>
    </location>
    <ligand>
        <name>substrate</name>
    </ligand>
</feature>
<dbReference type="Proteomes" id="UP000051679">
    <property type="component" value="Unassembled WGS sequence"/>
</dbReference>
<feature type="binding site" evidence="3">
    <location>
        <begin position="115"/>
        <end position="119"/>
    </location>
    <ligand>
        <name>substrate</name>
    </ligand>
</feature>
<dbReference type="RefSeq" id="WP_054675419.1">
    <property type="nucleotide sequence ID" value="NZ_AYYO01000056.1"/>
</dbReference>
<comment type="similarity">
    <text evidence="1">Belongs to the HAD-like hydrolase superfamily. CbbY/CbbZ/Gph/YieH family.</text>
</comment>
<dbReference type="Gene3D" id="3.40.50.1000">
    <property type="entry name" value="HAD superfamily/HAD-like"/>
    <property type="match status" value="1"/>
</dbReference>
<dbReference type="InterPro" id="IPR023198">
    <property type="entry name" value="PGP-like_dom2"/>
</dbReference>
<dbReference type="NCBIfam" id="TIGR01990">
    <property type="entry name" value="bPGM"/>
    <property type="match status" value="1"/>
</dbReference>
<comment type="cofactor">
    <cofactor evidence="4">
        <name>Mg(2+)</name>
        <dbReference type="ChEBI" id="CHEBI:18420"/>
    </cofactor>
    <text evidence="4">Binds 2 magnesium ions per subunit.</text>
</comment>
<dbReference type="AlphaFoldDB" id="A0A0R1ZQI4"/>